<dbReference type="FunFam" id="1.20.58.60:FF:000313">
    <property type="entry name" value="Microtubule-actin cross-linking factor 1"/>
    <property type="match status" value="1"/>
</dbReference>
<feature type="domain" description="EF-hand" evidence="11">
    <location>
        <begin position="2956"/>
        <end position="2991"/>
    </location>
</feature>
<dbReference type="GO" id="GO:0031122">
    <property type="term" value="P:cytoplasmic microtubule organization"/>
    <property type="evidence" value="ECO:0000318"/>
    <property type="project" value="GO_Central"/>
</dbReference>
<feature type="region of interest" description="Disordered" evidence="9">
    <location>
        <begin position="3328"/>
        <end position="3355"/>
    </location>
</feature>
<dbReference type="PANTHER" id="PTHR23169">
    <property type="entry name" value="ENVOPLAKIN"/>
    <property type="match status" value="1"/>
</dbReference>
<dbReference type="InterPro" id="IPR018159">
    <property type="entry name" value="Spectrin/alpha-actinin"/>
</dbReference>
<dbReference type="InterPro" id="IPR002017">
    <property type="entry name" value="Spectrin_repeat"/>
</dbReference>
<dbReference type="PROSITE" id="PS50021">
    <property type="entry name" value="CH"/>
    <property type="match status" value="2"/>
</dbReference>
<dbReference type="InterPro" id="IPR049538">
    <property type="entry name" value="PCN-like_spectrin-like_rpt"/>
</dbReference>
<dbReference type="CDD" id="cd00176">
    <property type="entry name" value="SPEC"/>
    <property type="match status" value="10"/>
</dbReference>
<dbReference type="Pfam" id="PF21019">
    <property type="entry name" value="Spectrin_3"/>
    <property type="match status" value="1"/>
</dbReference>
<feature type="compositionally biased region" description="Polar residues" evidence="9">
    <location>
        <begin position="3146"/>
        <end position="3163"/>
    </location>
</feature>
<dbReference type="GO" id="GO:0003779">
    <property type="term" value="F:actin binding"/>
    <property type="evidence" value="ECO:0007669"/>
    <property type="project" value="UniProtKB-KW"/>
</dbReference>
<dbReference type="SMART" id="SM00150">
    <property type="entry name" value="SPEC"/>
    <property type="match status" value="20"/>
</dbReference>
<dbReference type="EMBL" id="GL732713">
    <property type="protein sequence ID" value="EFX66161.1"/>
    <property type="molecule type" value="Genomic_DNA"/>
</dbReference>
<dbReference type="SUPFAM" id="SSF47473">
    <property type="entry name" value="EF-hand"/>
    <property type="match status" value="1"/>
</dbReference>
<dbReference type="FunFam" id="1.10.418.10:FF:000048">
    <property type="entry name" value="Short stop, isoform B"/>
    <property type="match status" value="1"/>
</dbReference>
<feature type="region of interest" description="Disordered" evidence="9">
    <location>
        <begin position="2842"/>
        <end position="2898"/>
    </location>
</feature>
<dbReference type="Gene3D" id="1.10.418.10">
    <property type="entry name" value="Calponin-like domain"/>
    <property type="match status" value="2"/>
</dbReference>
<dbReference type="InterPro" id="IPR036872">
    <property type="entry name" value="CH_dom_sf"/>
</dbReference>
<dbReference type="InterPro" id="IPR036534">
    <property type="entry name" value="GAR_dom_sf"/>
</dbReference>
<feature type="coiled-coil region" evidence="8">
    <location>
        <begin position="986"/>
        <end position="1013"/>
    </location>
</feature>
<dbReference type="FunFam" id="1.20.58.60:FF:000067">
    <property type="entry name" value="Short stop, isoform K"/>
    <property type="match status" value="1"/>
</dbReference>
<evidence type="ECO:0000256" key="4">
    <source>
        <dbReference type="ARBA" id="ARBA00022737"/>
    </source>
</evidence>
<dbReference type="FunFam" id="1.20.58.60:FF:000042">
    <property type="entry name" value="Short stop, isoform N"/>
    <property type="match status" value="1"/>
</dbReference>
<dbReference type="InterPro" id="IPR003108">
    <property type="entry name" value="GAR_dom"/>
</dbReference>
<evidence type="ECO:0000313" key="13">
    <source>
        <dbReference type="EMBL" id="EFX66161.1"/>
    </source>
</evidence>
<keyword evidence="3" id="KW-0597">Phosphoprotein</keyword>
<evidence type="ECO:0000259" key="10">
    <source>
        <dbReference type="PROSITE" id="PS50021"/>
    </source>
</evidence>
<evidence type="ECO:0000256" key="5">
    <source>
        <dbReference type="ARBA" id="ARBA00022837"/>
    </source>
</evidence>
<feature type="region of interest" description="Disordered" evidence="9">
    <location>
        <begin position="3123"/>
        <end position="3166"/>
    </location>
</feature>
<keyword evidence="6" id="KW-0009">Actin-binding</keyword>
<feature type="compositionally biased region" description="Low complexity" evidence="9">
    <location>
        <begin position="3133"/>
        <end position="3145"/>
    </location>
</feature>
<dbReference type="FunFam" id="1.20.58.60:FF:000040">
    <property type="entry name" value="Short stop, isoform N"/>
    <property type="match status" value="1"/>
</dbReference>
<evidence type="ECO:0000256" key="9">
    <source>
        <dbReference type="SAM" id="MobiDB-lite"/>
    </source>
</evidence>
<dbReference type="HOGENOM" id="CLU_225018_0_0_1"/>
<feature type="compositionally biased region" description="Polar residues" evidence="9">
    <location>
        <begin position="3180"/>
        <end position="3204"/>
    </location>
</feature>
<accession>E9HQ05</accession>
<dbReference type="InParanoid" id="E9HQ05"/>
<feature type="coiled-coil region" evidence="8">
    <location>
        <begin position="2"/>
        <end position="29"/>
    </location>
</feature>
<dbReference type="SMART" id="SM00033">
    <property type="entry name" value="CH"/>
    <property type="match status" value="2"/>
</dbReference>
<comment type="subcellular location">
    <subcellularLocation>
        <location evidence="1">Cytoplasm</location>
        <location evidence="1">Cytoskeleton</location>
    </subcellularLocation>
</comment>
<reference evidence="13 14" key="1">
    <citation type="journal article" date="2011" name="Science">
        <title>The ecoresponsive genome of Daphnia pulex.</title>
        <authorList>
            <person name="Colbourne J.K."/>
            <person name="Pfrender M.E."/>
            <person name="Gilbert D."/>
            <person name="Thomas W.K."/>
            <person name="Tucker A."/>
            <person name="Oakley T.H."/>
            <person name="Tokishita S."/>
            <person name="Aerts A."/>
            <person name="Arnold G.J."/>
            <person name="Basu M.K."/>
            <person name="Bauer D.J."/>
            <person name="Caceres C.E."/>
            <person name="Carmel L."/>
            <person name="Casola C."/>
            <person name="Choi J.H."/>
            <person name="Detter J.C."/>
            <person name="Dong Q."/>
            <person name="Dusheyko S."/>
            <person name="Eads B.D."/>
            <person name="Frohlich T."/>
            <person name="Geiler-Samerotte K.A."/>
            <person name="Gerlach D."/>
            <person name="Hatcher P."/>
            <person name="Jogdeo S."/>
            <person name="Krijgsveld J."/>
            <person name="Kriventseva E.V."/>
            <person name="Kultz D."/>
            <person name="Laforsch C."/>
            <person name="Lindquist E."/>
            <person name="Lopez J."/>
            <person name="Manak J.R."/>
            <person name="Muller J."/>
            <person name="Pangilinan J."/>
            <person name="Patwardhan R.P."/>
            <person name="Pitluck S."/>
            <person name="Pritham E.J."/>
            <person name="Rechtsteiner A."/>
            <person name="Rho M."/>
            <person name="Rogozin I.B."/>
            <person name="Sakarya O."/>
            <person name="Salamov A."/>
            <person name="Schaack S."/>
            <person name="Shapiro H."/>
            <person name="Shiga Y."/>
            <person name="Skalitzky C."/>
            <person name="Smith Z."/>
            <person name="Souvorov A."/>
            <person name="Sung W."/>
            <person name="Tang Z."/>
            <person name="Tsuchiya D."/>
            <person name="Tu H."/>
            <person name="Vos H."/>
            <person name="Wang M."/>
            <person name="Wolf Y.I."/>
            <person name="Yamagata H."/>
            <person name="Yamada T."/>
            <person name="Ye Y."/>
            <person name="Shaw J.R."/>
            <person name="Andrews J."/>
            <person name="Crease T.J."/>
            <person name="Tang H."/>
            <person name="Lucas S.M."/>
            <person name="Robertson H.M."/>
            <person name="Bork P."/>
            <person name="Koonin E.V."/>
            <person name="Zdobnov E.M."/>
            <person name="Grigoriev I.V."/>
            <person name="Lynch M."/>
            <person name="Boore J.L."/>
        </authorList>
    </citation>
    <scope>NUCLEOTIDE SEQUENCE [LARGE SCALE GENOMIC DNA]</scope>
</reference>
<dbReference type="OMA" id="NERVMIV"/>
<feature type="compositionally biased region" description="Polar residues" evidence="9">
    <location>
        <begin position="2876"/>
        <end position="2888"/>
    </location>
</feature>
<dbReference type="SMART" id="SM00243">
    <property type="entry name" value="GAS2"/>
    <property type="match status" value="1"/>
</dbReference>
<feature type="coiled-coil region" evidence="8">
    <location>
        <begin position="1375"/>
        <end position="1468"/>
    </location>
</feature>
<dbReference type="InterPro" id="IPR018247">
    <property type="entry name" value="EF_Hand_1_Ca_BS"/>
</dbReference>
<proteinExistence type="predicted"/>
<organism evidence="13 14">
    <name type="scientific">Daphnia pulex</name>
    <name type="common">Water flea</name>
    <dbReference type="NCBI Taxonomy" id="6669"/>
    <lineage>
        <taxon>Eukaryota</taxon>
        <taxon>Metazoa</taxon>
        <taxon>Ecdysozoa</taxon>
        <taxon>Arthropoda</taxon>
        <taxon>Crustacea</taxon>
        <taxon>Branchiopoda</taxon>
        <taxon>Diplostraca</taxon>
        <taxon>Cladocera</taxon>
        <taxon>Anomopoda</taxon>
        <taxon>Daphniidae</taxon>
        <taxon>Daphnia</taxon>
    </lineage>
</organism>
<dbReference type="InterPro" id="IPR001715">
    <property type="entry name" value="CH_dom"/>
</dbReference>
<keyword evidence="5" id="KW-0106">Calcium</keyword>
<dbReference type="PROSITE" id="PS00020">
    <property type="entry name" value="ACTININ_2"/>
    <property type="match status" value="1"/>
</dbReference>
<dbReference type="FunFam" id="1.20.58.60:FF:000053">
    <property type="entry name" value="Short stop, isoform K"/>
    <property type="match status" value="1"/>
</dbReference>
<evidence type="ECO:0000256" key="7">
    <source>
        <dbReference type="ARBA" id="ARBA00023212"/>
    </source>
</evidence>
<dbReference type="Gene3D" id="3.30.920.20">
    <property type="entry name" value="Gas2-like domain"/>
    <property type="match status" value="1"/>
</dbReference>
<evidence type="ECO:0000256" key="2">
    <source>
        <dbReference type="ARBA" id="ARBA00022490"/>
    </source>
</evidence>
<dbReference type="Pfam" id="PF17902">
    <property type="entry name" value="SH3_10"/>
    <property type="match status" value="1"/>
</dbReference>
<feature type="domain" description="Calponin-homology (CH)" evidence="10">
    <location>
        <begin position="25"/>
        <end position="128"/>
    </location>
</feature>
<feature type="domain" description="Calponin-homology (CH)" evidence="10">
    <location>
        <begin position="140"/>
        <end position="245"/>
    </location>
</feature>
<dbReference type="GO" id="GO:0005737">
    <property type="term" value="C:cytoplasm"/>
    <property type="evidence" value="ECO:0000318"/>
    <property type="project" value="GO_Central"/>
</dbReference>
<keyword evidence="2" id="KW-0963">Cytoplasm</keyword>
<dbReference type="GO" id="GO:0008017">
    <property type="term" value="F:microtubule binding"/>
    <property type="evidence" value="ECO:0007669"/>
    <property type="project" value="InterPro"/>
</dbReference>
<dbReference type="PANTHER" id="PTHR23169:SF23">
    <property type="entry name" value="SHORT STOP, ISOFORM H"/>
    <property type="match status" value="1"/>
</dbReference>
<dbReference type="GO" id="GO:0030056">
    <property type="term" value="C:hemidesmosome"/>
    <property type="evidence" value="ECO:0000318"/>
    <property type="project" value="GO_Central"/>
</dbReference>
<dbReference type="GO" id="GO:0016020">
    <property type="term" value="C:membrane"/>
    <property type="evidence" value="ECO:0000318"/>
    <property type="project" value="GO_Central"/>
</dbReference>
<dbReference type="FunFam" id="1.20.58.60:FF:000030">
    <property type="entry name" value="Short stop, isoform K"/>
    <property type="match status" value="1"/>
</dbReference>
<dbReference type="Pfam" id="PF21020">
    <property type="entry name" value="Spectrin_4"/>
    <property type="match status" value="1"/>
</dbReference>
<feature type="region of interest" description="Disordered" evidence="9">
    <location>
        <begin position="3179"/>
        <end position="3271"/>
    </location>
</feature>
<dbReference type="FunFam" id="1.20.58.60:FF:000001">
    <property type="entry name" value="Microtubule-actin cross-linking factor 1"/>
    <property type="match status" value="4"/>
</dbReference>
<dbReference type="PROSITE" id="PS00018">
    <property type="entry name" value="EF_HAND_1"/>
    <property type="match status" value="1"/>
</dbReference>
<dbReference type="Gene3D" id="1.20.58.60">
    <property type="match status" value="18"/>
</dbReference>
<feature type="domain" description="EF-hand" evidence="11">
    <location>
        <begin position="2992"/>
        <end position="3027"/>
    </location>
</feature>
<dbReference type="InterPro" id="IPR002048">
    <property type="entry name" value="EF_hand_dom"/>
</dbReference>
<dbReference type="Pfam" id="PF13499">
    <property type="entry name" value="EF-hand_7"/>
    <property type="match status" value="1"/>
</dbReference>
<dbReference type="Pfam" id="PF02187">
    <property type="entry name" value="GAS2"/>
    <property type="match status" value="1"/>
</dbReference>
<dbReference type="PROSITE" id="PS00019">
    <property type="entry name" value="ACTININ_1"/>
    <property type="match status" value="1"/>
</dbReference>
<dbReference type="FunFam" id="1.20.58.60:FF:000039">
    <property type="entry name" value="Short stop, isoform N"/>
    <property type="match status" value="1"/>
</dbReference>
<dbReference type="GO" id="GO:0042060">
    <property type="term" value="P:wound healing"/>
    <property type="evidence" value="ECO:0000318"/>
    <property type="project" value="GO_Central"/>
</dbReference>
<keyword evidence="7" id="KW-0206">Cytoskeleton</keyword>
<feature type="coiled-coil region" evidence="8">
    <location>
        <begin position="2312"/>
        <end position="2357"/>
    </location>
</feature>
<evidence type="ECO:0000313" key="14">
    <source>
        <dbReference type="Proteomes" id="UP000000305"/>
    </source>
</evidence>
<evidence type="ECO:0008006" key="15">
    <source>
        <dbReference type="Google" id="ProtNLM"/>
    </source>
</evidence>
<dbReference type="CDD" id="cd21189">
    <property type="entry name" value="CH_PLEC-like_rpt2"/>
    <property type="match status" value="1"/>
</dbReference>
<dbReference type="SUPFAM" id="SSF143575">
    <property type="entry name" value="GAS2 domain-like"/>
    <property type="match status" value="1"/>
</dbReference>
<protein>
    <recommendedName>
        <fullName evidence="15">Microtubule-actin cross-linking factor 1</fullName>
    </recommendedName>
</protein>
<gene>
    <name evidence="13" type="ORF">DAPPUDRAFT_302923</name>
</gene>
<feature type="coiled-coil region" evidence="8">
    <location>
        <begin position="365"/>
        <end position="406"/>
    </location>
</feature>
<evidence type="ECO:0000259" key="11">
    <source>
        <dbReference type="PROSITE" id="PS50222"/>
    </source>
</evidence>
<evidence type="ECO:0000256" key="6">
    <source>
        <dbReference type="ARBA" id="ARBA00023203"/>
    </source>
</evidence>
<keyword evidence="4" id="KW-0677">Repeat</keyword>
<dbReference type="STRING" id="6669.E9HQ05"/>
<dbReference type="Gene3D" id="1.10.238.10">
    <property type="entry name" value="EF-hand"/>
    <property type="match status" value="1"/>
</dbReference>
<keyword evidence="14" id="KW-1185">Reference proteome</keyword>
<evidence type="ECO:0000259" key="12">
    <source>
        <dbReference type="PROSITE" id="PS51460"/>
    </source>
</evidence>
<evidence type="ECO:0000256" key="3">
    <source>
        <dbReference type="ARBA" id="ARBA00022553"/>
    </source>
</evidence>
<dbReference type="InterPro" id="IPR011992">
    <property type="entry name" value="EF-hand-dom_pair"/>
</dbReference>
<dbReference type="SUPFAM" id="SSF47576">
    <property type="entry name" value="Calponin-homology domain, CH-domain"/>
    <property type="match status" value="1"/>
</dbReference>
<feature type="compositionally biased region" description="Polar residues" evidence="9">
    <location>
        <begin position="3123"/>
        <end position="3132"/>
    </location>
</feature>
<dbReference type="FunFam" id="1.10.418.10:FF:000022">
    <property type="entry name" value="Short stop, isoform K"/>
    <property type="match status" value="1"/>
</dbReference>
<dbReference type="eggNOG" id="KOG0516">
    <property type="taxonomic scope" value="Eukaryota"/>
</dbReference>
<dbReference type="GO" id="GO:0005198">
    <property type="term" value="F:structural molecule activity"/>
    <property type="evidence" value="ECO:0000318"/>
    <property type="project" value="GO_Central"/>
</dbReference>
<name>E9HQ05_DAPPU</name>
<evidence type="ECO:0000256" key="8">
    <source>
        <dbReference type="SAM" id="Coils"/>
    </source>
</evidence>
<dbReference type="SMART" id="SM00054">
    <property type="entry name" value="EFh"/>
    <property type="match status" value="2"/>
</dbReference>
<feature type="compositionally biased region" description="Low complexity" evidence="9">
    <location>
        <begin position="3215"/>
        <end position="3227"/>
    </location>
</feature>
<dbReference type="GO" id="GO:0045104">
    <property type="term" value="P:intermediate filament cytoskeleton organization"/>
    <property type="evidence" value="ECO:0000318"/>
    <property type="project" value="GO_Central"/>
</dbReference>
<evidence type="ECO:0000256" key="1">
    <source>
        <dbReference type="ARBA" id="ARBA00004245"/>
    </source>
</evidence>
<dbReference type="PhylomeDB" id="E9HQ05"/>
<dbReference type="PROSITE" id="PS51460">
    <property type="entry name" value="GAR"/>
    <property type="match status" value="1"/>
</dbReference>
<dbReference type="OrthoDB" id="6343412at2759"/>
<dbReference type="PROSITE" id="PS50222">
    <property type="entry name" value="EF_HAND_2"/>
    <property type="match status" value="2"/>
</dbReference>
<sequence>MYSNLESTLQGYEESLSKFKDERDSIQKKTFTKWVNKHLKKIGRRVDNLFEDLRDGHNLVSLLEVLSGDNLPRERGLMRFHMLQNVQTSLDYLRYRKIKLVNIRAEDIVDSNPKLTLGLIWTIILHFQISDIMVGQDESLTAREALLRWSQRSTAKYPGVRVKNFTSSWKDGLAFNAIIHRTRPDLVDWRSLKTCDIRDRLESAFSIVEREYGVTRLLDPEDVDTSEPDEKSLITYISSLYDVFPNPPALHPLYDPEAQKKYGDYRDLSSSFRIWIRESTLLMQDRNFPSTLVEVKSLALESKRFRTDEVPRRLREKQRLDQLYNDIEKFLEETEEMLEPDLRPETFECDWNQLLLLQQERDDAIHREIERLEKLQRIAEKLHREAKQFDIQLDDVETRIDEEAKRIDRHLVGDAAKNCDILSGELATIEESIKNMFAEVQVLKDGSYNQASDLLKRVQRIHHSWELINAVFQTRLLEILPSLTSSDAERSSSSSLESRLIETNQHFEFLRECSEWTQMEKAAYGTDLSSVRTELDLHLKIHQSVDEFQGNLEKCISNKNKFQGEESPIYVHYLAILQQSYSELTIASKKRLVDLQSLQEFIQSVMTELARLNEKEEVEISRDWSSKLLNLIEIQTYYEELMSDLEKREIQVSAVQGRGEALVKHHPAFECVETFMLTLSSKWKWLLQLTLCLETHLRHANFYENFFTEVRKCEEWCIKQDQLLNSTYSQSGFTLDEGEQLLREMQDLRDDLSHYSKVVEELCESSLEVVPLKQRGSPLLKPVAAKCICIYKQHEVNIGKDEKFDLVDNISARTWKVVTGNGLEYQVPSVCLLIPPPDNEAIEAAELLKRQYYQCEALWIRKQMRMSQNMIFATIKVVKSWDAPQFMSVGKDQRDAILKALNEDTEKLLQQGDPSDPQLRCLQRKIEEVNQLFCDFEKREATCNRPELNQLAIDDQLATLQMKLEEFEMTLTSMITSPLPRDLDQLEQFVVNHRQFETELQSLQLELESMKENVEACPCKTPQMQTKIDSCNSQWKKLWENSNLYVERLKGSEIVLNGLEVMNKFVSCLETQLISKNMQYDPKALCKVHDDLIDMQSNIQIQQDAVDQLAEEASVVRQLVIRSRNSVNTTIRKHPDVDRLDAEINAVLTRLDNIRAQVVERLQICVPTVEHQESSAKLLVNHPISDAANDASSKMPSIMNGIKTESSLSIPSVLDADQDNASYDHSEDQTAIEQHSRELAPCLDVDERMNVLKKAMAIVKEFQDKFFPIANWLDEMESKIKEMEVVATDEERIQKSIEEHSVLHDDILGRRPDFDSLANNFTDLMSLVTEEEANVLADRLAELTDRYGALVENSEALGRLLGDAKNGLRHLVLSYEDLLTRMESMESKLKDYSLSVHVEKLQGQMEELVHLTEEVARYQRQIESVVDTGLELMRHITNEEALQLQEKLDFIQRRYMELTVRADELLKEAHETQPVVEQFHLSHNRLANYLLDAEDRLQALDSSSTASSGSAGLLVQECIIAHLEKLLIEVRPFLDIVNQNGPLICRRCPDEGAAYIESLITRDNRRFDAVHEQMQRKTKRLRLYKQRLVEVVSELDELLDWFREMEQQVREAEPPSCDPRIIGVQLKEHKSVGEEISSQKGRIRDILSASQTVLRQSPQTEDSAFIREKMEDLKEIRDHVSELNADRLSILEQALHLTEHFHEAHSDLSNWLDEIEESLANADDPAIHLKQIDRQQEVNKLLMSEIAEYKPIFEKLNKTGSTLAQLCLEEEGVKVHDIIELHNARYAALRSGVRERQKTLEEALQETSQFSDKLNGMLTALTNAFEQVKSAEPISAHLDKIQEEIQENESIVEDLKKRESAFEAVKRIADEIIMKNPSDSGVKDIIDKLKKLSNLWETVNSATEEHGKSLEEALGLSKHFWEELQIVLAILKELQGTLATQDPPAVEPTKIRQQQANLQHVRTDIEQTQPKVEHCRQVGQELINLCGEPDKPEVKKHIEELDSAWDNVTTLYIKREENLINAMERSMEYHDVLNTLYEFLETAEEKFRGMRLLGTDIETVKQQIEELKTFKAEVDPHIIKVETLNRQASDLLLCSSPDQVSRLKEPLAKVNRRWEDLLRGVVDMQRELEKALLHLGQFQHALNELLVWIQRTDSTLDELKPAPGDPSVIELELAKLKVFINDVQAHQSTVDTLNDASRKLFEADQSSDDPNNNQKQLALLNKKWGDMVEKASNRQQELEDALKEAEQFTAEIQDLMQWLNEIDNALSMSKPVGGLPETASDQLELFMEIYQELEKNLQLVERCHERGADYLNQSTDRAASSLQRNLETLKQRWDNIMKRANDKKIKLEIALKEATELHDALQVFIEWLTNAEKTLSGFKPVSRVMETVVSQIEDHKSLQKGILIQRDAMGNLDKKGTHSKYFSQKQDVILIKNLLISVQHRWERVLSRAAERTRALDHAYKEAKEFHDSWHKLYSWLEEAEKGFDDAELKLSSDPEKIKQLLAKHTEFQQILDAKKPGYDGVVRLGKLIKDRAPKTDESTLNLMMSDMKAKWQSVCNQSVDRQRKLEEGLLFSGQFEDAIKALVDWLCKTDRIQMAESPVHGDLDTVMALREQHSDFEEELQSRFVQAEQVQKMAVDVMAIASEEDKTAIEKQVSELEVTWDNVSKASNTRSVRLEEALVQSETLHKAVNVLLEWFSDALTKLRFAGPLPDEETEALQQLDDHHKCLEELIKKETDKDDIMAMAQDILEKAHPDAVPVIHHLITVVQSRWEEVMAWANQREQRLKEHLCNVREMASILEELLAWLSIAENTMDTLEAEPLPDDLPFVEILVKDHQDFMEDMAKRQPEMDRFCRTRTPDRENSQIPRILRSSYKPPSGQSTHGLQQSTRKSSKVNLEGSPCSPRARHLWDRWRNVWMMAWERQRRLQDKLNYLQEIEKVKNFSWDDWRRRFMKYMNNKKSRVTDLFRRIDRNNEGFIPREDFIDGIVKTKFPSSRIEMNVVANMFDRNNEGSIEWKEFLTALRPDWEERPTTEDEIIQDEVERAVNQCTCRNAFKVHQVTEGQYRFGENQKLRLIRILRSTVMVRVGGGWEALGEFLVKNDPCRVKGKTNFELREQFLPEGTSQGMTLFKSRTSPNSSVSSQLGSSQTIFSPLHTPSPSLTTAGPISKVRERIVRNKESPLLQSLSVGTPDTSVSESDGSFQISRKTPAPRKSMINGSRSGSRSTSRLLDSRNRSVQSLDGYDGGSVQNTPIGSRRSLKQPSWSCTLPRKRPAVPSLSLVETRARYPSGLSASGISPSPSGGFNGGAISAASRSRILRTSSASSIPILTSTPARDHSDSGPNSTCIPDTPKTMRGDPLTAVVRKVASTGIRKPSSMSTFRPSPK</sequence>
<dbReference type="KEGG" id="dpx:DAPPUDRAFT_302923"/>
<dbReference type="GO" id="GO:0005886">
    <property type="term" value="C:plasma membrane"/>
    <property type="evidence" value="ECO:0007669"/>
    <property type="project" value="UniProtKB-SubCell"/>
</dbReference>
<dbReference type="CDD" id="cd21188">
    <property type="entry name" value="CH_PLEC-like_rpt1"/>
    <property type="match status" value="1"/>
</dbReference>
<keyword evidence="8" id="KW-0175">Coiled coil</keyword>
<dbReference type="InterPro" id="IPR001589">
    <property type="entry name" value="Actinin_actin-bd_CS"/>
</dbReference>
<dbReference type="Pfam" id="PF00435">
    <property type="entry name" value="Spectrin"/>
    <property type="match status" value="11"/>
</dbReference>
<dbReference type="InterPro" id="IPR043197">
    <property type="entry name" value="Plakin"/>
</dbReference>
<dbReference type="GO" id="GO:0005509">
    <property type="term" value="F:calcium ion binding"/>
    <property type="evidence" value="ECO:0007669"/>
    <property type="project" value="InterPro"/>
</dbReference>
<dbReference type="InterPro" id="IPR041615">
    <property type="entry name" value="Desmoplakin_SH3"/>
</dbReference>
<dbReference type="Proteomes" id="UP000000305">
    <property type="component" value="Unassembled WGS sequence"/>
</dbReference>
<dbReference type="Gene3D" id="2.30.30.40">
    <property type="entry name" value="SH3 Domains"/>
    <property type="match status" value="1"/>
</dbReference>
<feature type="domain" description="GAR" evidence="12">
    <location>
        <begin position="3031"/>
        <end position="3103"/>
    </location>
</feature>
<feature type="compositionally biased region" description="Basic and acidic residues" evidence="9">
    <location>
        <begin position="2842"/>
        <end position="2861"/>
    </location>
</feature>
<dbReference type="SUPFAM" id="SSF46966">
    <property type="entry name" value="Spectrin repeat"/>
    <property type="match status" value="15"/>
</dbReference>
<dbReference type="Pfam" id="PF00307">
    <property type="entry name" value="CH"/>
    <property type="match status" value="2"/>
</dbReference>
<dbReference type="GO" id="GO:0005856">
    <property type="term" value="C:cytoskeleton"/>
    <property type="evidence" value="ECO:0007669"/>
    <property type="project" value="UniProtKB-SubCell"/>
</dbReference>